<feature type="compositionally biased region" description="Basic and acidic residues" evidence="1">
    <location>
        <begin position="96"/>
        <end position="107"/>
    </location>
</feature>
<feature type="compositionally biased region" description="Low complexity" evidence="1">
    <location>
        <begin position="1"/>
        <end position="11"/>
    </location>
</feature>
<sequence>MALTSAAPETAGGEEEGATSWGSAARRRPAAAFGQGAPVHHGQKCSSRAEAAAGEDPGEAQPHPAAAVGSGGQLEVQRRCGQRGGAGPRGCNDECNEQKKSHDESRNPWKASEALVLGCHTTPPSAPYIITSELAVASGRR</sequence>
<name>M7ZDI8_TRIUA</name>
<accession>M7ZDI8</accession>
<reference evidence="2" key="1">
    <citation type="journal article" date="2013" name="Nature">
        <title>Draft genome of the wheat A-genome progenitor Triticum urartu.</title>
        <authorList>
            <person name="Ling H.Q."/>
            <person name="Zhao S."/>
            <person name="Liu D."/>
            <person name="Wang J."/>
            <person name="Sun H."/>
            <person name="Zhang C."/>
            <person name="Fan H."/>
            <person name="Li D."/>
            <person name="Dong L."/>
            <person name="Tao Y."/>
            <person name="Gao C."/>
            <person name="Wu H."/>
            <person name="Li Y."/>
            <person name="Cui Y."/>
            <person name="Guo X."/>
            <person name="Zheng S."/>
            <person name="Wang B."/>
            <person name="Yu K."/>
            <person name="Liang Q."/>
            <person name="Yang W."/>
            <person name="Lou X."/>
            <person name="Chen J."/>
            <person name="Feng M."/>
            <person name="Jian J."/>
            <person name="Zhang X."/>
            <person name="Luo G."/>
            <person name="Jiang Y."/>
            <person name="Liu J."/>
            <person name="Wang Z."/>
            <person name="Sha Y."/>
            <person name="Zhang B."/>
            <person name="Wu H."/>
            <person name="Tang D."/>
            <person name="Shen Q."/>
            <person name="Xue P."/>
            <person name="Zou S."/>
            <person name="Wang X."/>
            <person name="Liu X."/>
            <person name="Wang F."/>
            <person name="Yang Y."/>
            <person name="An X."/>
            <person name="Dong Z."/>
            <person name="Zhang K."/>
            <person name="Zhang X."/>
            <person name="Luo M.C."/>
            <person name="Dvorak J."/>
            <person name="Tong Y."/>
            <person name="Wang J."/>
            <person name="Yang H."/>
            <person name="Li Z."/>
            <person name="Wang D."/>
            <person name="Zhang A."/>
            <person name="Wang J."/>
        </authorList>
    </citation>
    <scope>NUCLEOTIDE SEQUENCE</scope>
</reference>
<dbReference type="AlphaFoldDB" id="M7ZDI8"/>
<evidence type="ECO:0000256" key="1">
    <source>
        <dbReference type="SAM" id="MobiDB-lite"/>
    </source>
</evidence>
<organism evidence="2">
    <name type="scientific">Triticum urartu</name>
    <name type="common">Red wild einkorn</name>
    <name type="synonym">Crithodium urartu</name>
    <dbReference type="NCBI Taxonomy" id="4572"/>
    <lineage>
        <taxon>Eukaryota</taxon>
        <taxon>Viridiplantae</taxon>
        <taxon>Streptophyta</taxon>
        <taxon>Embryophyta</taxon>
        <taxon>Tracheophyta</taxon>
        <taxon>Spermatophyta</taxon>
        <taxon>Magnoliopsida</taxon>
        <taxon>Liliopsida</taxon>
        <taxon>Poales</taxon>
        <taxon>Poaceae</taxon>
        <taxon>BOP clade</taxon>
        <taxon>Pooideae</taxon>
        <taxon>Triticodae</taxon>
        <taxon>Triticeae</taxon>
        <taxon>Triticinae</taxon>
        <taxon>Triticum</taxon>
    </lineage>
</organism>
<feature type="region of interest" description="Disordered" evidence="1">
    <location>
        <begin position="1"/>
        <end position="109"/>
    </location>
</feature>
<evidence type="ECO:0000313" key="2">
    <source>
        <dbReference type="EMBL" id="EMS58127.1"/>
    </source>
</evidence>
<protein>
    <submittedName>
        <fullName evidence="2">Uncharacterized protein</fullName>
    </submittedName>
</protein>
<gene>
    <name evidence="2" type="ORF">TRIUR3_28443</name>
</gene>
<dbReference type="EMBL" id="KD136557">
    <property type="protein sequence ID" value="EMS58127.1"/>
    <property type="molecule type" value="Genomic_DNA"/>
</dbReference>
<proteinExistence type="predicted"/>